<dbReference type="PANTHER" id="PTHR13343:SF17">
    <property type="entry name" value="CELLULAR REPRESSOR OF E1A-STIMULATED GENES, ISOFORM A"/>
    <property type="match status" value="1"/>
</dbReference>
<dbReference type="GO" id="GO:0005615">
    <property type="term" value="C:extracellular space"/>
    <property type="evidence" value="ECO:0007669"/>
    <property type="project" value="TreeGrafter"/>
</dbReference>
<dbReference type="AlphaFoldDB" id="A0A9K3LV13"/>
<reference evidence="3" key="1">
    <citation type="journal article" date="2021" name="Sci. Rep.">
        <title>Diploid genomic architecture of Nitzschia inconspicua, an elite biomass production diatom.</title>
        <authorList>
            <person name="Oliver A."/>
            <person name="Podell S."/>
            <person name="Pinowska A."/>
            <person name="Traller J.C."/>
            <person name="Smith S.R."/>
            <person name="McClure R."/>
            <person name="Beliaev A."/>
            <person name="Bohutskyi P."/>
            <person name="Hill E.A."/>
            <person name="Rabines A."/>
            <person name="Zheng H."/>
            <person name="Allen L.Z."/>
            <person name="Kuo A."/>
            <person name="Grigoriev I.V."/>
            <person name="Allen A.E."/>
            <person name="Hazlebeck D."/>
            <person name="Allen E.E."/>
        </authorList>
    </citation>
    <scope>NUCLEOTIDE SEQUENCE</scope>
    <source>
        <strain evidence="3">Hildebrandi</strain>
    </source>
</reference>
<keyword evidence="1" id="KW-0732">Signal</keyword>
<feature type="chain" id="PRO_5039919258" evidence="1">
    <location>
        <begin position="27"/>
        <end position="246"/>
    </location>
</feature>
<name>A0A9K3LV13_9STRA</name>
<dbReference type="EMBL" id="JAGRRH010000007">
    <property type="protein sequence ID" value="KAG7367186.1"/>
    <property type="molecule type" value="Genomic_DNA"/>
</dbReference>
<reference evidence="3" key="2">
    <citation type="submission" date="2021-04" db="EMBL/GenBank/DDBJ databases">
        <authorList>
            <person name="Podell S."/>
        </authorList>
    </citation>
    <scope>NUCLEOTIDE SEQUENCE</scope>
    <source>
        <strain evidence="3">Hildebrandi</strain>
    </source>
</reference>
<evidence type="ECO:0000313" key="3">
    <source>
        <dbReference type="EMBL" id="KAG7367186.1"/>
    </source>
</evidence>
<dbReference type="Proteomes" id="UP000693970">
    <property type="component" value="Unassembled WGS sequence"/>
</dbReference>
<dbReference type="InterPro" id="IPR055343">
    <property type="entry name" value="CREG_beta-barrel"/>
</dbReference>
<dbReference type="Pfam" id="PF13883">
    <property type="entry name" value="CREG_beta-barrel"/>
    <property type="match status" value="1"/>
</dbReference>
<feature type="domain" description="CREG-like beta-barrel" evidence="2">
    <location>
        <begin position="38"/>
        <end position="232"/>
    </location>
</feature>
<sequence>MPPLFKYYCFCWLLLFQKYWLALVAAENSCACQLQTRPDISEKAQTARWMVHSLDWGVLSTISSRMKGDNVGVDDTTATTTTSLPVPFGNVYSFVDGTCDKATGIPYLLGTFMDQSFIDSVENPFVSLTLSEASLSSVCTEREGLSACMLGSKYGDPENPVCARLTLSGTLDVLKEDSEEYAFAHAALFERHSSMEGWPRDHKWVIAKINIQDIWLIDFFGGASIIDPASYFSATPMTDQEKSDNG</sequence>
<proteinExistence type="predicted"/>
<comment type="caution">
    <text evidence="3">The sequence shown here is derived from an EMBL/GenBank/DDBJ whole genome shotgun (WGS) entry which is preliminary data.</text>
</comment>
<feature type="signal peptide" evidence="1">
    <location>
        <begin position="1"/>
        <end position="26"/>
    </location>
</feature>
<dbReference type="PANTHER" id="PTHR13343">
    <property type="entry name" value="CREG1 PROTEIN"/>
    <property type="match status" value="1"/>
</dbReference>
<evidence type="ECO:0000256" key="1">
    <source>
        <dbReference type="SAM" id="SignalP"/>
    </source>
</evidence>
<evidence type="ECO:0000259" key="2">
    <source>
        <dbReference type="Pfam" id="PF13883"/>
    </source>
</evidence>
<organism evidence="3 4">
    <name type="scientific">Nitzschia inconspicua</name>
    <dbReference type="NCBI Taxonomy" id="303405"/>
    <lineage>
        <taxon>Eukaryota</taxon>
        <taxon>Sar</taxon>
        <taxon>Stramenopiles</taxon>
        <taxon>Ochrophyta</taxon>
        <taxon>Bacillariophyta</taxon>
        <taxon>Bacillariophyceae</taxon>
        <taxon>Bacillariophycidae</taxon>
        <taxon>Bacillariales</taxon>
        <taxon>Bacillariaceae</taxon>
        <taxon>Nitzschia</taxon>
    </lineage>
</organism>
<protein>
    <submittedName>
        <fullName evidence="3">Pyridoxamine 5'-phosphate oxidase</fullName>
    </submittedName>
</protein>
<dbReference type="OrthoDB" id="46836at2759"/>
<accession>A0A9K3LV13</accession>
<gene>
    <name evidence="3" type="ORF">IV203_029856</name>
</gene>
<keyword evidence="4" id="KW-1185">Reference proteome</keyword>
<evidence type="ECO:0000313" key="4">
    <source>
        <dbReference type="Proteomes" id="UP000693970"/>
    </source>
</evidence>